<evidence type="ECO:0000313" key="2">
    <source>
        <dbReference type="EMBL" id="KIK78231.1"/>
    </source>
</evidence>
<feature type="compositionally biased region" description="Polar residues" evidence="1">
    <location>
        <begin position="459"/>
        <end position="477"/>
    </location>
</feature>
<feature type="compositionally biased region" description="Polar residues" evidence="1">
    <location>
        <begin position="406"/>
        <end position="433"/>
    </location>
</feature>
<dbReference type="InParanoid" id="A0A0D0D3T7"/>
<dbReference type="HOGENOM" id="CLU_354542_0_0_1"/>
<name>A0A0D0D3T7_9AGAM</name>
<keyword evidence="3" id="KW-1185">Reference proteome</keyword>
<evidence type="ECO:0000313" key="3">
    <source>
        <dbReference type="Proteomes" id="UP000054538"/>
    </source>
</evidence>
<dbReference type="Proteomes" id="UP000054538">
    <property type="component" value="Unassembled WGS sequence"/>
</dbReference>
<reference evidence="3" key="2">
    <citation type="submission" date="2015-01" db="EMBL/GenBank/DDBJ databases">
        <title>Evolutionary Origins and Diversification of the Mycorrhizal Mutualists.</title>
        <authorList>
            <consortium name="DOE Joint Genome Institute"/>
            <consortium name="Mycorrhizal Genomics Consortium"/>
            <person name="Kohler A."/>
            <person name="Kuo A."/>
            <person name="Nagy L.G."/>
            <person name="Floudas D."/>
            <person name="Copeland A."/>
            <person name="Barry K.W."/>
            <person name="Cichocki N."/>
            <person name="Veneault-Fourrey C."/>
            <person name="LaButti K."/>
            <person name="Lindquist E.A."/>
            <person name="Lipzen A."/>
            <person name="Lundell T."/>
            <person name="Morin E."/>
            <person name="Murat C."/>
            <person name="Riley R."/>
            <person name="Ohm R."/>
            <person name="Sun H."/>
            <person name="Tunlid A."/>
            <person name="Henrissat B."/>
            <person name="Grigoriev I.V."/>
            <person name="Hibbett D.S."/>
            <person name="Martin F."/>
        </authorList>
    </citation>
    <scope>NUCLEOTIDE SEQUENCE [LARGE SCALE GENOMIC DNA]</scope>
    <source>
        <strain evidence="3">Ve08.2h10</strain>
    </source>
</reference>
<feature type="region of interest" description="Disordered" evidence="1">
    <location>
        <begin position="24"/>
        <end position="44"/>
    </location>
</feature>
<accession>A0A0D0D3T7</accession>
<dbReference type="AlphaFoldDB" id="A0A0D0D3T7"/>
<evidence type="ECO:0000256" key="1">
    <source>
        <dbReference type="SAM" id="MobiDB-lite"/>
    </source>
</evidence>
<dbReference type="EMBL" id="KN826664">
    <property type="protein sequence ID" value="KIK78231.1"/>
    <property type="molecule type" value="Genomic_DNA"/>
</dbReference>
<feature type="region of interest" description="Disordered" evidence="1">
    <location>
        <begin position="708"/>
        <end position="731"/>
    </location>
</feature>
<feature type="region of interest" description="Disordered" evidence="1">
    <location>
        <begin position="371"/>
        <end position="433"/>
    </location>
</feature>
<feature type="region of interest" description="Disordered" evidence="1">
    <location>
        <begin position="459"/>
        <end position="510"/>
    </location>
</feature>
<feature type="compositionally biased region" description="Basic and acidic residues" evidence="1">
    <location>
        <begin position="708"/>
        <end position="718"/>
    </location>
</feature>
<organism evidence="2 3">
    <name type="scientific">Paxillus rubicundulus Ve08.2h10</name>
    <dbReference type="NCBI Taxonomy" id="930991"/>
    <lineage>
        <taxon>Eukaryota</taxon>
        <taxon>Fungi</taxon>
        <taxon>Dikarya</taxon>
        <taxon>Basidiomycota</taxon>
        <taxon>Agaricomycotina</taxon>
        <taxon>Agaricomycetes</taxon>
        <taxon>Agaricomycetidae</taxon>
        <taxon>Boletales</taxon>
        <taxon>Paxilineae</taxon>
        <taxon>Paxillaceae</taxon>
        <taxon>Paxillus</taxon>
    </lineage>
</organism>
<sequence length="792" mass="87301">MAGHARSVRQSYHPLPLLRYSNDSHADSRRSCQGHAQWPSRAIDHDPYDQVPRGLFHGSRCPPPPLQIHGLLDTHYQLLHSPHGTIHFIDPHEQFPVPICVCDTAYPHEPFDDLEVVPPYDDLEECQLSPDAAIPPQYRPIQPFIPPRLPHSSLDPRHHSFVREHREHQSPYPHHPISRHSAEPEVGDCRKEFACFVVDPEEPSSIIPSHHLINQHSHQSASNHFAEAEQIEPTRADAASQFINNGSSPSTVEEIFTEGTAPIPEGQELPRDQSPFPRPTMPPREIAGEHKALGLHDGDIVETVIINDIPFTALVRSPKDAGTMDSLSSGTTTLTDMVLLEPAEVNPSDTPVQWKVREEIRVCLKATSTSPGKMVLHSNHEADGMEEPKRKELKGKEPARDEPIVEQSSVLLLSAPESQRQNDTPSHASSSTMEFYVRKRQSIGSTTESLTINVVPPTTVASSANPFRSISPEQPQTLAPACALSSPPTAGAPTETDEESSANYHPQTHDPMLQQVSPLSTQAEVHTFPQAQSQLWTQYLTLETYQRVPHSGLPLFAADSETVNDRLFTPAEQAKYDYLSRISSWGGSSGVSTPAMSERTYIGGPYSCGSHSVDAAPSGGTSDCTVIGSPTQLVMSPEQKLDDFAVVQNLEKADTKKAMRPSMKFSAVVAPRQWTHTPSTQYLTPLEIPQRSPHFESQAPSLLRRSDQDLPATSEEHVQTATQETNESRESVEADEFETGLHFNLSVLAHQCLRDAETMAMASTTTICSPPSCLTGSLPGFRQMQHTVIRGI</sequence>
<reference evidence="2 3" key="1">
    <citation type="submission" date="2014-04" db="EMBL/GenBank/DDBJ databases">
        <authorList>
            <consortium name="DOE Joint Genome Institute"/>
            <person name="Kuo A."/>
            <person name="Kohler A."/>
            <person name="Jargeat P."/>
            <person name="Nagy L.G."/>
            <person name="Floudas D."/>
            <person name="Copeland A."/>
            <person name="Barry K.W."/>
            <person name="Cichocki N."/>
            <person name="Veneault-Fourrey C."/>
            <person name="LaButti K."/>
            <person name="Lindquist E.A."/>
            <person name="Lipzen A."/>
            <person name="Lundell T."/>
            <person name="Morin E."/>
            <person name="Murat C."/>
            <person name="Sun H."/>
            <person name="Tunlid A."/>
            <person name="Henrissat B."/>
            <person name="Grigoriev I.V."/>
            <person name="Hibbett D.S."/>
            <person name="Martin F."/>
            <person name="Nordberg H.P."/>
            <person name="Cantor M.N."/>
            <person name="Hua S.X."/>
        </authorList>
    </citation>
    <scope>NUCLEOTIDE SEQUENCE [LARGE SCALE GENOMIC DNA]</scope>
    <source>
        <strain evidence="2 3">Ve08.2h10</strain>
    </source>
</reference>
<dbReference type="OrthoDB" id="2685624at2759"/>
<gene>
    <name evidence="2" type="ORF">PAXRUDRAFT_338075</name>
</gene>
<feature type="compositionally biased region" description="Basic and acidic residues" evidence="1">
    <location>
        <begin position="378"/>
        <end position="403"/>
    </location>
</feature>
<protein>
    <submittedName>
        <fullName evidence="2">Uncharacterized protein</fullName>
    </submittedName>
</protein>
<proteinExistence type="predicted"/>